<dbReference type="InterPro" id="IPR050695">
    <property type="entry name" value="N-acetylmuramoyl_amidase_3"/>
</dbReference>
<gene>
    <name evidence="5" type="ORF">MUO15_14800</name>
</gene>
<dbReference type="SUPFAM" id="SSF53187">
    <property type="entry name" value="Zn-dependent exopeptidases"/>
    <property type="match status" value="1"/>
</dbReference>
<dbReference type="Gene3D" id="2.30.30.40">
    <property type="entry name" value="SH3 Domains"/>
    <property type="match status" value="1"/>
</dbReference>
<accession>A0ABY4H7M7</accession>
<evidence type="ECO:0000256" key="2">
    <source>
        <dbReference type="ARBA" id="ARBA00023316"/>
    </source>
</evidence>
<dbReference type="Pfam" id="PF08239">
    <property type="entry name" value="SH3_3"/>
    <property type="match status" value="1"/>
</dbReference>
<keyword evidence="6" id="KW-1185">Reference proteome</keyword>
<name>A0ABY4H7M7_9BACI</name>
<reference evidence="5" key="1">
    <citation type="submission" date="2022-04" db="EMBL/GenBank/DDBJ databases">
        <title>Halobacillus sp. isolated from saltern.</title>
        <authorList>
            <person name="Won M."/>
            <person name="Lee C.-M."/>
            <person name="Woen H.-Y."/>
            <person name="Kwon S.-W."/>
        </authorList>
    </citation>
    <scope>NUCLEOTIDE SEQUENCE</scope>
    <source>
        <strain evidence="5">SSHM10-5</strain>
    </source>
</reference>
<dbReference type="Pfam" id="PF01520">
    <property type="entry name" value="Amidase_3"/>
    <property type="match status" value="1"/>
</dbReference>
<dbReference type="CDD" id="cd02696">
    <property type="entry name" value="MurNAc-LAA"/>
    <property type="match status" value="1"/>
</dbReference>
<dbReference type="PANTHER" id="PTHR30404:SF0">
    <property type="entry name" value="N-ACETYLMURAMOYL-L-ALANINE AMIDASE AMIC"/>
    <property type="match status" value="1"/>
</dbReference>
<dbReference type="PANTHER" id="PTHR30404">
    <property type="entry name" value="N-ACETYLMURAMOYL-L-ALANINE AMIDASE"/>
    <property type="match status" value="1"/>
</dbReference>
<keyword evidence="2" id="KW-0961">Cell wall biogenesis/degradation</keyword>
<evidence type="ECO:0000313" key="5">
    <source>
        <dbReference type="EMBL" id="UOR10869.1"/>
    </source>
</evidence>
<evidence type="ECO:0000256" key="1">
    <source>
        <dbReference type="ARBA" id="ARBA00022801"/>
    </source>
</evidence>
<evidence type="ECO:0000259" key="4">
    <source>
        <dbReference type="PROSITE" id="PS51781"/>
    </source>
</evidence>
<evidence type="ECO:0000256" key="3">
    <source>
        <dbReference type="SAM" id="SignalP"/>
    </source>
</evidence>
<dbReference type="Gene3D" id="3.40.630.40">
    <property type="entry name" value="Zn-dependent exopeptidases"/>
    <property type="match status" value="1"/>
</dbReference>
<sequence length="301" mass="33384">MNMRTRFITVVLSFVLIVISALTIAQPVEAAQTGEVDTQSSLNVRQAPSLNAKVIGSLLPGQRVEYIELGNGWGQITYQGELGFVSTAFLSEVAWDRIEEEKQVEEKDVKKTDEFREINPNQTETQDVERIVLDPGHGGKDPGAIGNSLQEKDVVLNIAKRVESKLLEKGYDILMTRTDDTFVTLENRAKQANTWGADLFISIHANGYHDSSAKGIETFYSAGGSKARNLADLVQEHVISKTSNLSRGVFKADYFVLRHTNMPAILAETGFVSNKEDAELLKSEDYREQIAKGIVKGIEEY</sequence>
<feature type="signal peptide" evidence="3">
    <location>
        <begin position="1"/>
        <end position="30"/>
    </location>
</feature>
<evidence type="ECO:0000313" key="6">
    <source>
        <dbReference type="Proteomes" id="UP000830326"/>
    </source>
</evidence>
<dbReference type="RefSeq" id="WP_245030292.1">
    <property type="nucleotide sequence ID" value="NZ_CP095075.1"/>
</dbReference>
<dbReference type="InterPro" id="IPR002508">
    <property type="entry name" value="MurNAc-LAA_cat"/>
</dbReference>
<dbReference type="InterPro" id="IPR003646">
    <property type="entry name" value="SH3-like_bac-type"/>
</dbReference>
<keyword evidence="3" id="KW-0732">Signal</keyword>
<dbReference type="EMBL" id="CP095075">
    <property type="protein sequence ID" value="UOR10869.1"/>
    <property type="molecule type" value="Genomic_DNA"/>
</dbReference>
<dbReference type="SMART" id="SM00646">
    <property type="entry name" value="Ami_3"/>
    <property type="match status" value="1"/>
</dbReference>
<proteinExistence type="predicted"/>
<dbReference type="PROSITE" id="PS51781">
    <property type="entry name" value="SH3B"/>
    <property type="match status" value="1"/>
</dbReference>
<feature type="domain" description="SH3b" evidence="4">
    <location>
        <begin position="31"/>
        <end position="94"/>
    </location>
</feature>
<protein>
    <submittedName>
        <fullName evidence="5">N-acetylmuramoyl-L-alanine amidase</fullName>
    </submittedName>
</protein>
<dbReference type="Proteomes" id="UP000830326">
    <property type="component" value="Chromosome"/>
</dbReference>
<keyword evidence="1" id="KW-0378">Hydrolase</keyword>
<dbReference type="SMART" id="SM00287">
    <property type="entry name" value="SH3b"/>
    <property type="match status" value="1"/>
</dbReference>
<feature type="chain" id="PRO_5045935875" evidence="3">
    <location>
        <begin position="31"/>
        <end position="301"/>
    </location>
</feature>
<organism evidence="5 6">
    <name type="scientific">Halobacillus amylolyticus</name>
    <dbReference type="NCBI Taxonomy" id="2932259"/>
    <lineage>
        <taxon>Bacteria</taxon>
        <taxon>Bacillati</taxon>
        <taxon>Bacillota</taxon>
        <taxon>Bacilli</taxon>
        <taxon>Bacillales</taxon>
        <taxon>Bacillaceae</taxon>
        <taxon>Halobacillus</taxon>
    </lineage>
</organism>